<dbReference type="PANTHER" id="PTHR31225:SF202">
    <property type="entry name" value="TERPENOID CYCLASES_PROTEIN PRENYLTRANSFERASE ALPHA-ALPHA TOROID-RELATED"/>
    <property type="match status" value="1"/>
</dbReference>
<proteinExistence type="predicted"/>
<dbReference type="Pfam" id="PF01397">
    <property type="entry name" value="Terpene_synth"/>
    <property type="match status" value="1"/>
</dbReference>
<dbReference type="Gene3D" id="1.10.600.10">
    <property type="entry name" value="Farnesyl Diphosphate Synthase"/>
    <property type="match status" value="2"/>
</dbReference>
<dbReference type="GO" id="GO:0000287">
    <property type="term" value="F:magnesium ion binding"/>
    <property type="evidence" value="ECO:0007669"/>
    <property type="project" value="InterPro"/>
</dbReference>
<evidence type="ECO:0000313" key="4">
    <source>
        <dbReference type="EMBL" id="KAI7755199.1"/>
    </source>
</evidence>
<keyword evidence="5" id="KW-1185">Reference proteome</keyword>
<dbReference type="InterPro" id="IPR001906">
    <property type="entry name" value="Terpene_synth_N"/>
</dbReference>
<dbReference type="PANTHER" id="PTHR31225">
    <property type="entry name" value="OS04G0344100 PROTEIN-RELATED"/>
    <property type="match status" value="1"/>
</dbReference>
<name>A0AAD5GW02_AMBAR</name>
<dbReference type="GO" id="GO:0010333">
    <property type="term" value="F:terpene synthase activity"/>
    <property type="evidence" value="ECO:0007669"/>
    <property type="project" value="InterPro"/>
</dbReference>
<feature type="domain" description="Terpene synthase metal-binding" evidence="3">
    <location>
        <begin position="124"/>
        <end position="230"/>
    </location>
</feature>
<dbReference type="SUPFAM" id="SSF48239">
    <property type="entry name" value="Terpenoid cyclases/Protein prenyltransferases"/>
    <property type="match status" value="1"/>
</dbReference>
<protein>
    <submittedName>
        <fullName evidence="4">Uncharacterized protein</fullName>
    </submittedName>
</protein>
<dbReference type="Gene3D" id="1.50.10.130">
    <property type="entry name" value="Terpene synthase, N-terminal domain"/>
    <property type="match status" value="1"/>
</dbReference>
<dbReference type="InterPro" id="IPR005630">
    <property type="entry name" value="Terpene_synthase_metal-bd"/>
</dbReference>
<comment type="caution">
    <text evidence="4">The sequence shown here is derived from an EMBL/GenBank/DDBJ whole genome shotgun (WGS) entry which is preliminary data.</text>
</comment>
<evidence type="ECO:0000256" key="1">
    <source>
        <dbReference type="ARBA" id="ARBA00022723"/>
    </source>
</evidence>
<gene>
    <name evidence="4" type="ORF">M8C21_023891</name>
</gene>
<dbReference type="InterPro" id="IPR008930">
    <property type="entry name" value="Terpenoid_cyclase/PrenylTrfase"/>
</dbReference>
<dbReference type="Pfam" id="PF03936">
    <property type="entry name" value="Terpene_synth_C"/>
    <property type="match status" value="1"/>
</dbReference>
<sequence length="234" mass="27200">LCGIQIFLYVIEIFKNHVDEKGRFKENLCKDVQGMLALYEATYMRVEGEQLLDEALEFTKTHLAIIAKDPSYDSSLRAEIQQALKQPLRKKVPRLEALRYMPIYQQQPTHNEVLLKLAKLDFNILQAMHKKELSQLCKYAKEYIDSLFLEAKWFKEGYIPTLEEYMPTALITVTQALMIARAYVGRGDMVTEETFRWIAKNPPIVKASSLIFRLMDDIATHEVQYNDTHTGTFI</sequence>
<dbReference type="Proteomes" id="UP001206925">
    <property type="component" value="Unassembled WGS sequence"/>
</dbReference>
<dbReference type="InterPro" id="IPR036965">
    <property type="entry name" value="Terpene_synth_N_sf"/>
</dbReference>
<dbReference type="EMBL" id="JAMZMK010001674">
    <property type="protein sequence ID" value="KAI7755199.1"/>
    <property type="molecule type" value="Genomic_DNA"/>
</dbReference>
<dbReference type="AlphaFoldDB" id="A0AAD5GW02"/>
<feature type="domain" description="Terpene synthase N-terminal" evidence="2">
    <location>
        <begin position="12"/>
        <end position="84"/>
    </location>
</feature>
<evidence type="ECO:0000259" key="2">
    <source>
        <dbReference type="Pfam" id="PF01397"/>
    </source>
</evidence>
<accession>A0AAD5GW02</accession>
<keyword evidence="1" id="KW-0479">Metal-binding</keyword>
<reference evidence="4" key="1">
    <citation type="submission" date="2022-06" db="EMBL/GenBank/DDBJ databases">
        <title>Uncovering the hologenomic basis of an extraordinary plant invasion.</title>
        <authorList>
            <person name="Bieker V.C."/>
            <person name="Martin M.D."/>
            <person name="Gilbert T."/>
            <person name="Hodgins K."/>
            <person name="Battlay P."/>
            <person name="Petersen B."/>
            <person name="Wilson J."/>
        </authorList>
    </citation>
    <scope>NUCLEOTIDE SEQUENCE</scope>
    <source>
        <strain evidence="4">AA19_3_7</strain>
        <tissue evidence="4">Leaf</tissue>
    </source>
</reference>
<feature type="non-terminal residue" evidence="4">
    <location>
        <position position="1"/>
    </location>
</feature>
<dbReference type="InterPro" id="IPR008949">
    <property type="entry name" value="Isoprenoid_synthase_dom_sf"/>
</dbReference>
<evidence type="ECO:0000313" key="5">
    <source>
        <dbReference type="Proteomes" id="UP001206925"/>
    </source>
</evidence>
<evidence type="ECO:0000259" key="3">
    <source>
        <dbReference type="Pfam" id="PF03936"/>
    </source>
</evidence>
<dbReference type="GO" id="GO:0016114">
    <property type="term" value="P:terpenoid biosynthetic process"/>
    <property type="evidence" value="ECO:0007669"/>
    <property type="project" value="InterPro"/>
</dbReference>
<dbReference type="SUPFAM" id="SSF48576">
    <property type="entry name" value="Terpenoid synthases"/>
    <property type="match status" value="1"/>
</dbReference>
<dbReference type="InterPro" id="IPR050148">
    <property type="entry name" value="Terpene_synthase-like"/>
</dbReference>
<organism evidence="4 5">
    <name type="scientific">Ambrosia artemisiifolia</name>
    <name type="common">Common ragweed</name>
    <dbReference type="NCBI Taxonomy" id="4212"/>
    <lineage>
        <taxon>Eukaryota</taxon>
        <taxon>Viridiplantae</taxon>
        <taxon>Streptophyta</taxon>
        <taxon>Embryophyta</taxon>
        <taxon>Tracheophyta</taxon>
        <taxon>Spermatophyta</taxon>
        <taxon>Magnoliopsida</taxon>
        <taxon>eudicotyledons</taxon>
        <taxon>Gunneridae</taxon>
        <taxon>Pentapetalae</taxon>
        <taxon>asterids</taxon>
        <taxon>campanulids</taxon>
        <taxon>Asterales</taxon>
        <taxon>Asteraceae</taxon>
        <taxon>Asteroideae</taxon>
        <taxon>Heliantheae alliance</taxon>
        <taxon>Heliantheae</taxon>
        <taxon>Ambrosia</taxon>
    </lineage>
</organism>